<dbReference type="PROSITE" id="PS50082">
    <property type="entry name" value="WD_REPEATS_2"/>
    <property type="match status" value="1"/>
</dbReference>
<organism evidence="4 5">
    <name type="scientific">Fistulina hepatica ATCC 64428</name>
    <dbReference type="NCBI Taxonomy" id="1128425"/>
    <lineage>
        <taxon>Eukaryota</taxon>
        <taxon>Fungi</taxon>
        <taxon>Dikarya</taxon>
        <taxon>Basidiomycota</taxon>
        <taxon>Agaricomycotina</taxon>
        <taxon>Agaricomycetes</taxon>
        <taxon>Agaricomycetidae</taxon>
        <taxon>Agaricales</taxon>
        <taxon>Fistulinaceae</taxon>
        <taxon>Fistulina</taxon>
    </lineage>
</organism>
<dbReference type="InterPro" id="IPR015943">
    <property type="entry name" value="WD40/YVTN_repeat-like_dom_sf"/>
</dbReference>
<evidence type="ECO:0000256" key="1">
    <source>
        <dbReference type="ARBA" id="ARBA00022574"/>
    </source>
</evidence>
<proteinExistence type="predicted"/>
<keyword evidence="5" id="KW-1185">Reference proteome</keyword>
<keyword evidence="2" id="KW-0677">Repeat</keyword>
<dbReference type="InterPro" id="IPR001680">
    <property type="entry name" value="WD40_rpt"/>
</dbReference>
<feature type="repeat" description="WD" evidence="3">
    <location>
        <begin position="21"/>
        <end position="49"/>
    </location>
</feature>
<dbReference type="GO" id="GO:0005737">
    <property type="term" value="C:cytoplasm"/>
    <property type="evidence" value="ECO:0007669"/>
    <property type="project" value="TreeGrafter"/>
</dbReference>
<keyword evidence="1 3" id="KW-0853">WD repeat</keyword>
<evidence type="ECO:0000313" key="5">
    <source>
        <dbReference type="Proteomes" id="UP000054144"/>
    </source>
</evidence>
<dbReference type="GO" id="GO:0045717">
    <property type="term" value="P:negative regulation of fatty acid biosynthetic process"/>
    <property type="evidence" value="ECO:0007669"/>
    <property type="project" value="TreeGrafter"/>
</dbReference>
<evidence type="ECO:0000313" key="4">
    <source>
        <dbReference type="EMBL" id="KIY46733.1"/>
    </source>
</evidence>
<feature type="non-terminal residue" evidence="4">
    <location>
        <position position="1"/>
    </location>
</feature>
<dbReference type="OrthoDB" id="4869960at2759"/>
<dbReference type="PANTHER" id="PTHR15574">
    <property type="entry name" value="WD REPEAT DOMAIN-CONTAINING FAMILY"/>
    <property type="match status" value="1"/>
</dbReference>
<gene>
    <name evidence="4" type="ORF">FISHEDRAFT_24580</name>
</gene>
<dbReference type="Pfam" id="PF00400">
    <property type="entry name" value="WD40"/>
    <property type="match status" value="3"/>
</dbReference>
<name>A0A0D7A7D5_9AGAR</name>
<evidence type="ECO:0000256" key="2">
    <source>
        <dbReference type="ARBA" id="ARBA00022737"/>
    </source>
</evidence>
<dbReference type="AlphaFoldDB" id="A0A0D7A7D5"/>
<dbReference type="InterPro" id="IPR045151">
    <property type="entry name" value="DCAF8"/>
</dbReference>
<dbReference type="SMART" id="SM00320">
    <property type="entry name" value="WD40"/>
    <property type="match status" value="4"/>
</dbReference>
<reference evidence="4 5" key="1">
    <citation type="journal article" date="2015" name="Fungal Genet. Biol.">
        <title>Evolution of novel wood decay mechanisms in Agaricales revealed by the genome sequences of Fistulina hepatica and Cylindrobasidium torrendii.</title>
        <authorList>
            <person name="Floudas D."/>
            <person name="Held B.W."/>
            <person name="Riley R."/>
            <person name="Nagy L.G."/>
            <person name="Koehler G."/>
            <person name="Ransdell A.S."/>
            <person name="Younus H."/>
            <person name="Chow J."/>
            <person name="Chiniquy J."/>
            <person name="Lipzen A."/>
            <person name="Tritt A."/>
            <person name="Sun H."/>
            <person name="Haridas S."/>
            <person name="LaButti K."/>
            <person name="Ohm R.A."/>
            <person name="Kues U."/>
            <person name="Blanchette R.A."/>
            <person name="Grigoriev I.V."/>
            <person name="Minto R.E."/>
            <person name="Hibbett D.S."/>
        </authorList>
    </citation>
    <scope>NUCLEOTIDE SEQUENCE [LARGE SCALE GENOMIC DNA]</scope>
    <source>
        <strain evidence="4 5">ATCC 64428</strain>
    </source>
</reference>
<dbReference type="PANTHER" id="PTHR15574:SF43">
    <property type="entry name" value="DDB1- AND CUL4-ASSOCIATED FACTOR 5"/>
    <property type="match status" value="1"/>
</dbReference>
<dbReference type="SUPFAM" id="SSF50978">
    <property type="entry name" value="WD40 repeat-like"/>
    <property type="match status" value="1"/>
</dbReference>
<protein>
    <submittedName>
        <fullName evidence="4">WD40 repeat-like protein</fullName>
    </submittedName>
</protein>
<accession>A0A0D7A7D5</accession>
<evidence type="ECO:0000256" key="3">
    <source>
        <dbReference type="PROSITE-ProRule" id="PRU00221"/>
    </source>
</evidence>
<dbReference type="InterPro" id="IPR036322">
    <property type="entry name" value="WD40_repeat_dom_sf"/>
</dbReference>
<feature type="non-terminal residue" evidence="4">
    <location>
        <position position="408"/>
    </location>
</feature>
<dbReference type="Proteomes" id="UP000054144">
    <property type="component" value="Unassembled WGS sequence"/>
</dbReference>
<dbReference type="Gene3D" id="2.130.10.10">
    <property type="entry name" value="YVTN repeat-like/Quinoprotein amine dehydrogenase"/>
    <property type="match status" value="2"/>
</dbReference>
<dbReference type="EMBL" id="KN882024">
    <property type="protein sequence ID" value="KIY46733.1"/>
    <property type="molecule type" value="Genomic_DNA"/>
</dbReference>
<sequence>DLGIQIWDFHREDMSTPICHLSGHRRNIFCLDFSASNRYLLSGGADDLVIRHDVSSLSIDDAHSVITDPMQVLDPHRDSIRGISGHPMNDELFLTASDDGRILRHDGREPAPSRLSFRAQDIIQLEKGATDVRFHPHMEYIFATSEDRGDLCLRDMRMAFGPAVNRTQHGVVRRYNTKISRRRDRASSYARLEVNSIAFDRQGMRLAATVTVCRFFPPDLVSRLNARQGFYPVIYPMNDDFPLAILTGTMLPDGTPPPPEEGRYANACTMKSSSFGGPGLDEDIYFVAGSDDFRGYVYRLPESADLIEACQHFSREEWEAQAESATVGESLISPFFDPSRTHFVAPVDITTPFYRLTGHKSIVNTALFHPTLPHILTSGIENDIVIHSPFEDAACVPQLRLSPTTVRR</sequence>
<dbReference type="GO" id="GO:0080008">
    <property type="term" value="C:Cul4-RING E3 ubiquitin ligase complex"/>
    <property type="evidence" value="ECO:0007669"/>
    <property type="project" value="TreeGrafter"/>
</dbReference>